<sequence length="61" mass="7217">MARSRKNMPNFEDEFEESINAIDNLDDLEDFKPSFRPGEDYLYLGVEDLFSDDDDELDTNY</sequence>
<dbReference type="Proteomes" id="UP000034048">
    <property type="component" value="Unassembled WGS sequence"/>
</dbReference>
<gene>
    <name evidence="1" type="ORF">UT42_C0009G0005</name>
</gene>
<evidence type="ECO:0000313" key="2">
    <source>
        <dbReference type="Proteomes" id="UP000034048"/>
    </source>
</evidence>
<name>A0A0G0NI14_9BACT</name>
<comment type="caution">
    <text evidence="1">The sequence shown here is derived from an EMBL/GenBank/DDBJ whole genome shotgun (WGS) entry which is preliminary data.</text>
</comment>
<organism evidence="1 2">
    <name type="scientific">Candidatus Falkowbacteria bacterium GW2011_GWA2_39_24</name>
    <dbReference type="NCBI Taxonomy" id="1618634"/>
    <lineage>
        <taxon>Bacteria</taxon>
        <taxon>Candidatus Falkowiibacteriota</taxon>
    </lineage>
</organism>
<protein>
    <submittedName>
        <fullName evidence="1">Uncharacterized protein</fullName>
    </submittedName>
</protein>
<dbReference type="EMBL" id="LBWS01000009">
    <property type="protein sequence ID" value="KKR15113.1"/>
    <property type="molecule type" value="Genomic_DNA"/>
</dbReference>
<reference evidence="1 2" key="1">
    <citation type="journal article" date="2015" name="Nature">
        <title>rRNA introns, odd ribosomes, and small enigmatic genomes across a large radiation of phyla.</title>
        <authorList>
            <person name="Brown C.T."/>
            <person name="Hug L.A."/>
            <person name="Thomas B.C."/>
            <person name="Sharon I."/>
            <person name="Castelle C.J."/>
            <person name="Singh A."/>
            <person name="Wilkins M.J."/>
            <person name="Williams K.H."/>
            <person name="Banfield J.F."/>
        </authorList>
    </citation>
    <scope>NUCLEOTIDE SEQUENCE [LARGE SCALE GENOMIC DNA]</scope>
</reference>
<evidence type="ECO:0000313" key="1">
    <source>
        <dbReference type="EMBL" id="KKR15113.1"/>
    </source>
</evidence>
<accession>A0A0G0NI14</accession>
<dbReference type="AlphaFoldDB" id="A0A0G0NI14"/>
<proteinExistence type="predicted"/>